<name>A0ABW3Y322_9FLAO</name>
<reference evidence="2" key="1">
    <citation type="journal article" date="2019" name="Int. J. Syst. Evol. Microbiol.">
        <title>The Global Catalogue of Microorganisms (GCM) 10K type strain sequencing project: providing services to taxonomists for standard genome sequencing and annotation.</title>
        <authorList>
            <consortium name="The Broad Institute Genomics Platform"/>
            <consortium name="The Broad Institute Genome Sequencing Center for Infectious Disease"/>
            <person name="Wu L."/>
            <person name="Ma J."/>
        </authorList>
    </citation>
    <scope>NUCLEOTIDE SEQUENCE [LARGE SCALE GENOMIC DNA]</scope>
    <source>
        <strain evidence="2">CCUG 61485</strain>
    </source>
</reference>
<gene>
    <name evidence="1" type="ORF">ACFQ39_05880</name>
</gene>
<dbReference type="Gene3D" id="2.30.40.10">
    <property type="entry name" value="Urease, subunit C, domain 1"/>
    <property type="match status" value="1"/>
</dbReference>
<dbReference type="RefSeq" id="WP_377177061.1">
    <property type="nucleotide sequence ID" value="NZ_JBHTMY010000002.1"/>
</dbReference>
<organism evidence="1 2">
    <name type="scientific">Namhaeicola litoreus</name>
    <dbReference type="NCBI Taxonomy" id="1052145"/>
    <lineage>
        <taxon>Bacteria</taxon>
        <taxon>Pseudomonadati</taxon>
        <taxon>Bacteroidota</taxon>
        <taxon>Flavobacteriia</taxon>
        <taxon>Flavobacteriales</taxon>
        <taxon>Flavobacteriaceae</taxon>
        <taxon>Namhaeicola</taxon>
    </lineage>
</organism>
<keyword evidence="2" id="KW-1185">Reference proteome</keyword>
<dbReference type="Proteomes" id="UP001597201">
    <property type="component" value="Unassembled WGS sequence"/>
</dbReference>
<evidence type="ECO:0000313" key="1">
    <source>
        <dbReference type="EMBL" id="MFD1315139.1"/>
    </source>
</evidence>
<evidence type="ECO:0000313" key="2">
    <source>
        <dbReference type="Proteomes" id="UP001597201"/>
    </source>
</evidence>
<dbReference type="InterPro" id="IPR011059">
    <property type="entry name" value="Metal-dep_hydrolase_composite"/>
</dbReference>
<evidence type="ECO:0008006" key="3">
    <source>
        <dbReference type="Google" id="ProtNLM"/>
    </source>
</evidence>
<proteinExistence type="predicted"/>
<dbReference type="EMBL" id="JBHTMY010000002">
    <property type="protein sequence ID" value="MFD1315139.1"/>
    <property type="molecule type" value="Genomic_DNA"/>
</dbReference>
<dbReference type="SUPFAM" id="SSF51338">
    <property type="entry name" value="Composite domain of metallo-dependent hydrolases"/>
    <property type="match status" value="1"/>
</dbReference>
<protein>
    <recommendedName>
        <fullName evidence="3">Amidohydrolase 3 domain-containing protein</fullName>
    </recommendedName>
</protein>
<sequence>MVILNGGVMDPETNFDGIPHFKTKGRMQKGMVADIVIFNPETVTENTTYEPGMGAIRSTGIPYVLVNGVIVVKDSEVLKVFPGKPIRFPVQEKGKIDEIEIEPRLFDPNQS</sequence>
<comment type="caution">
    <text evidence="1">The sequence shown here is derived from an EMBL/GenBank/DDBJ whole genome shotgun (WGS) entry which is preliminary data.</text>
</comment>
<accession>A0ABW3Y322</accession>